<dbReference type="SUPFAM" id="SSF68906">
    <property type="entry name" value="SAP domain"/>
    <property type="match status" value="1"/>
</dbReference>
<evidence type="ECO:0000256" key="1">
    <source>
        <dbReference type="ARBA" id="ARBA00008042"/>
    </source>
</evidence>
<dbReference type="InterPro" id="IPR003034">
    <property type="entry name" value="SAP_dom"/>
</dbReference>
<feature type="compositionally biased region" description="Basic and acidic residues" evidence="2">
    <location>
        <begin position="78"/>
        <end position="88"/>
    </location>
</feature>
<evidence type="ECO:0000256" key="2">
    <source>
        <dbReference type="SAM" id="MobiDB-lite"/>
    </source>
</evidence>
<feature type="non-terminal residue" evidence="4">
    <location>
        <position position="1"/>
    </location>
</feature>
<proteinExistence type="inferred from homology"/>
<evidence type="ECO:0000259" key="3">
    <source>
        <dbReference type="PROSITE" id="PS50800"/>
    </source>
</evidence>
<feature type="compositionally biased region" description="Low complexity" evidence="2">
    <location>
        <begin position="124"/>
        <end position="134"/>
    </location>
</feature>
<protein>
    <recommendedName>
        <fullName evidence="3">SAP domain-containing protein</fullName>
    </recommendedName>
</protein>
<name>A0A2G5CR39_AQUCA</name>
<evidence type="ECO:0000313" key="5">
    <source>
        <dbReference type="Proteomes" id="UP000230069"/>
    </source>
</evidence>
<dbReference type="PANTHER" id="PTHR31879">
    <property type="entry name" value="DET1- AND DDB1-ASSOCIATED PROTEIN 1"/>
    <property type="match status" value="1"/>
</dbReference>
<feature type="domain" description="SAP" evidence="3">
    <location>
        <begin position="143"/>
        <end position="177"/>
    </location>
</feature>
<gene>
    <name evidence="4" type="ORF">AQUCO_04000055v1</name>
</gene>
<dbReference type="Pfam" id="PF02037">
    <property type="entry name" value="SAP"/>
    <property type="match status" value="1"/>
</dbReference>
<dbReference type="InterPro" id="IPR033575">
    <property type="entry name" value="DDA1-like"/>
</dbReference>
<feature type="region of interest" description="Disordered" evidence="2">
    <location>
        <begin position="77"/>
        <end position="147"/>
    </location>
</feature>
<comment type="similarity">
    <text evidence="1">Belongs to the DDA1 family.</text>
</comment>
<organism evidence="4 5">
    <name type="scientific">Aquilegia coerulea</name>
    <name type="common">Rocky mountain columbine</name>
    <dbReference type="NCBI Taxonomy" id="218851"/>
    <lineage>
        <taxon>Eukaryota</taxon>
        <taxon>Viridiplantae</taxon>
        <taxon>Streptophyta</taxon>
        <taxon>Embryophyta</taxon>
        <taxon>Tracheophyta</taxon>
        <taxon>Spermatophyta</taxon>
        <taxon>Magnoliopsida</taxon>
        <taxon>Ranunculales</taxon>
        <taxon>Ranunculaceae</taxon>
        <taxon>Thalictroideae</taxon>
        <taxon>Aquilegia</taxon>
    </lineage>
</organism>
<dbReference type="InterPro" id="IPR036361">
    <property type="entry name" value="SAP_dom_sf"/>
</dbReference>
<dbReference type="InterPro" id="IPR018276">
    <property type="entry name" value="DDA1_dom"/>
</dbReference>
<feature type="compositionally biased region" description="Basic and acidic residues" evidence="2">
    <location>
        <begin position="135"/>
        <end position="147"/>
    </location>
</feature>
<dbReference type="AlphaFoldDB" id="A0A2G5CR39"/>
<dbReference type="Gene3D" id="1.10.720.30">
    <property type="entry name" value="SAP domain"/>
    <property type="match status" value="1"/>
</dbReference>
<feature type="region of interest" description="Disordered" evidence="2">
    <location>
        <begin position="1"/>
        <end position="44"/>
    </location>
</feature>
<dbReference type="PANTHER" id="PTHR31879:SF2">
    <property type="entry name" value="DET1- AND DDB1-ASSOCIATED PROTEIN 1"/>
    <property type="match status" value="1"/>
</dbReference>
<dbReference type="Proteomes" id="UP000230069">
    <property type="component" value="Unassembled WGS sequence"/>
</dbReference>
<dbReference type="EMBL" id="KZ305057">
    <property type="protein sequence ID" value="PIA33728.1"/>
    <property type="molecule type" value="Genomic_DNA"/>
</dbReference>
<feature type="compositionally biased region" description="Basic residues" evidence="2">
    <location>
        <begin position="1"/>
        <end position="13"/>
    </location>
</feature>
<feature type="compositionally biased region" description="Basic and acidic residues" evidence="2">
    <location>
        <begin position="95"/>
        <end position="112"/>
    </location>
</feature>
<reference evidence="4 5" key="1">
    <citation type="submission" date="2017-09" db="EMBL/GenBank/DDBJ databases">
        <title>WGS assembly of Aquilegia coerulea Goldsmith.</title>
        <authorList>
            <person name="Hodges S."/>
            <person name="Kramer E."/>
            <person name="Nordborg M."/>
            <person name="Tomkins J."/>
            <person name="Borevitz J."/>
            <person name="Derieg N."/>
            <person name="Yan J."/>
            <person name="Mihaltcheva S."/>
            <person name="Hayes R.D."/>
            <person name="Rokhsar D."/>
        </authorList>
    </citation>
    <scope>NUCLEOTIDE SEQUENCE [LARGE SCALE GENOMIC DNA]</scope>
    <source>
        <strain evidence="5">cv. Goldsmith</strain>
    </source>
</reference>
<dbReference type="OrthoDB" id="445357at2759"/>
<dbReference type="PROSITE" id="PS50800">
    <property type="entry name" value="SAP"/>
    <property type="match status" value="1"/>
</dbReference>
<dbReference type="SMART" id="SM00513">
    <property type="entry name" value="SAP"/>
    <property type="match status" value="1"/>
</dbReference>
<evidence type="ECO:0000313" key="4">
    <source>
        <dbReference type="EMBL" id="PIA33728.1"/>
    </source>
</evidence>
<dbReference type="GO" id="GO:0032436">
    <property type="term" value="P:positive regulation of proteasomal ubiquitin-dependent protein catabolic process"/>
    <property type="evidence" value="ECO:0007669"/>
    <property type="project" value="TreeGrafter"/>
</dbReference>
<accession>A0A2G5CR39</accession>
<keyword evidence="5" id="KW-1185">Reference proteome</keyword>
<sequence>QKRNGQRRRRKKERMAGGGASKYLANLPSQGYFTSSSSSTTFHSNPGGMRVYICDHDTSPPEDQVVKTNATNILIRSLEGKSKNEPIAKHAKGKATPDKAKGKRAATERSTDGRVSTKRANTASNSCSSRQEGSSSRKSEKDFQGLTVEKLRAILKERGLSTKGKKDELLARLRSNKVDREDKVDREV</sequence>
<dbReference type="GO" id="GO:0080008">
    <property type="term" value="C:Cul4-RING E3 ubiquitin ligase complex"/>
    <property type="evidence" value="ECO:0007669"/>
    <property type="project" value="TreeGrafter"/>
</dbReference>
<dbReference type="Pfam" id="PF10172">
    <property type="entry name" value="DDA1"/>
    <property type="match status" value="1"/>
</dbReference>